<evidence type="ECO:0000313" key="11">
    <source>
        <dbReference type="Proteomes" id="UP000647241"/>
    </source>
</evidence>
<dbReference type="EMBL" id="BMGT01000002">
    <property type="protein sequence ID" value="GGG73010.1"/>
    <property type="molecule type" value="Genomic_DNA"/>
</dbReference>
<dbReference type="InterPro" id="IPR017441">
    <property type="entry name" value="Protein_kinase_ATP_BS"/>
</dbReference>
<keyword evidence="7" id="KW-0802">TPR repeat</keyword>
<organism evidence="10 11">
    <name type="scientific">Edaphobacter dinghuensis</name>
    <dbReference type="NCBI Taxonomy" id="1560005"/>
    <lineage>
        <taxon>Bacteria</taxon>
        <taxon>Pseudomonadati</taxon>
        <taxon>Acidobacteriota</taxon>
        <taxon>Terriglobia</taxon>
        <taxon>Terriglobales</taxon>
        <taxon>Acidobacteriaceae</taxon>
        <taxon>Edaphobacter</taxon>
    </lineage>
</organism>
<feature type="repeat" description="TPR" evidence="7">
    <location>
        <begin position="650"/>
        <end position="683"/>
    </location>
</feature>
<dbReference type="RefSeq" id="WP_188553508.1">
    <property type="nucleotide sequence ID" value="NZ_BMGT01000002.1"/>
</dbReference>
<dbReference type="Gene3D" id="1.10.510.10">
    <property type="entry name" value="Transferase(Phosphotransferase) domain 1"/>
    <property type="match status" value="1"/>
</dbReference>
<dbReference type="PROSITE" id="PS00107">
    <property type="entry name" value="PROTEIN_KINASE_ATP"/>
    <property type="match status" value="1"/>
</dbReference>
<dbReference type="GO" id="GO:0004674">
    <property type="term" value="F:protein serine/threonine kinase activity"/>
    <property type="evidence" value="ECO:0007669"/>
    <property type="project" value="UniProtKB-EC"/>
</dbReference>
<proteinExistence type="inferred from homology"/>
<dbReference type="SMART" id="SM00220">
    <property type="entry name" value="S_TKc"/>
    <property type="match status" value="1"/>
</dbReference>
<dbReference type="InterPro" id="IPR019734">
    <property type="entry name" value="TPR_rpt"/>
</dbReference>
<dbReference type="AlphaFoldDB" id="A0A917HAH9"/>
<feature type="binding site" evidence="8">
    <location>
        <position position="38"/>
    </location>
    <ligand>
        <name>ATP</name>
        <dbReference type="ChEBI" id="CHEBI:30616"/>
    </ligand>
</feature>
<dbReference type="PROSITE" id="PS50005">
    <property type="entry name" value="TPR"/>
    <property type="match status" value="2"/>
</dbReference>
<evidence type="ECO:0000256" key="6">
    <source>
        <dbReference type="ARBA" id="ARBA00022840"/>
    </source>
</evidence>
<protein>
    <recommendedName>
        <fullName evidence="2">non-specific serine/threonine protein kinase</fullName>
        <ecNumber evidence="2">2.7.11.1</ecNumber>
    </recommendedName>
</protein>
<dbReference type="SUPFAM" id="SSF48452">
    <property type="entry name" value="TPR-like"/>
    <property type="match status" value="1"/>
</dbReference>
<keyword evidence="6 8" id="KW-0067">ATP-binding</keyword>
<evidence type="ECO:0000256" key="1">
    <source>
        <dbReference type="ARBA" id="ARBA00010886"/>
    </source>
</evidence>
<dbReference type="PROSITE" id="PS50011">
    <property type="entry name" value="PROTEIN_KINASE_DOM"/>
    <property type="match status" value="1"/>
</dbReference>
<dbReference type="SUPFAM" id="SSF56112">
    <property type="entry name" value="Protein kinase-like (PK-like)"/>
    <property type="match status" value="1"/>
</dbReference>
<dbReference type="Proteomes" id="UP000647241">
    <property type="component" value="Unassembled WGS sequence"/>
</dbReference>
<dbReference type="InterPro" id="IPR011990">
    <property type="entry name" value="TPR-like_helical_dom_sf"/>
</dbReference>
<evidence type="ECO:0000256" key="4">
    <source>
        <dbReference type="ARBA" id="ARBA00022741"/>
    </source>
</evidence>
<feature type="repeat" description="TPR" evidence="7">
    <location>
        <begin position="615"/>
        <end position="648"/>
    </location>
</feature>
<dbReference type="SMART" id="SM00028">
    <property type="entry name" value="TPR"/>
    <property type="match status" value="4"/>
</dbReference>
<evidence type="ECO:0000259" key="9">
    <source>
        <dbReference type="PROSITE" id="PS50011"/>
    </source>
</evidence>
<dbReference type="Gene3D" id="1.25.40.10">
    <property type="entry name" value="Tetratricopeptide repeat domain"/>
    <property type="match status" value="1"/>
</dbReference>
<name>A0A917HAH9_9BACT</name>
<comment type="similarity">
    <text evidence="1">Belongs to the protein kinase superfamily. NEK Ser/Thr protein kinase family. NIMA subfamily.</text>
</comment>
<dbReference type="PANTHER" id="PTHR43671">
    <property type="entry name" value="SERINE/THREONINE-PROTEIN KINASE NEK"/>
    <property type="match status" value="1"/>
</dbReference>
<reference evidence="10" key="2">
    <citation type="submission" date="2020-09" db="EMBL/GenBank/DDBJ databases">
        <authorList>
            <person name="Sun Q."/>
            <person name="Zhou Y."/>
        </authorList>
    </citation>
    <scope>NUCLEOTIDE SEQUENCE</scope>
    <source>
        <strain evidence="10">CGMCC 1.12997</strain>
    </source>
</reference>
<evidence type="ECO:0000256" key="3">
    <source>
        <dbReference type="ARBA" id="ARBA00022679"/>
    </source>
</evidence>
<keyword evidence="5" id="KW-0418">Kinase</keyword>
<dbReference type="InterPro" id="IPR008271">
    <property type="entry name" value="Ser/Thr_kinase_AS"/>
</dbReference>
<dbReference type="InterPro" id="IPR000719">
    <property type="entry name" value="Prot_kinase_dom"/>
</dbReference>
<dbReference type="InterPro" id="IPR050660">
    <property type="entry name" value="NEK_Ser/Thr_kinase"/>
</dbReference>
<dbReference type="Gene3D" id="3.30.200.20">
    <property type="entry name" value="Phosphorylase Kinase, domain 1"/>
    <property type="match status" value="1"/>
</dbReference>
<evidence type="ECO:0000256" key="8">
    <source>
        <dbReference type="PROSITE-ProRule" id="PRU10141"/>
    </source>
</evidence>
<dbReference type="EC" id="2.7.11.1" evidence="2"/>
<keyword evidence="3" id="KW-0808">Transferase</keyword>
<comment type="caution">
    <text evidence="10">The sequence shown here is derived from an EMBL/GenBank/DDBJ whole genome shotgun (WGS) entry which is preliminary data.</text>
</comment>
<keyword evidence="4 8" id="KW-0547">Nucleotide-binding</keyword>
<dbReference type="PROSITE" id="PS00108">
    <property type="entry name" value="PROTEIN_KINASE_ST"/>
    <property type="match status" value="1"/>
</dbReference>
<reference evidence="10" key="1">
    <citation type="journal article" date="2014" name="Int. J. Syst. Evol. Microbiol.">
        <title>Complete genome sequence of Corynebacterium casei LMG S-19264T (=DSM 44701T), isolated from a smear-ripened cheese.</title>
        <authorList>
            <consortium name="US DOE Joint Genome Institute (JGI-PGF)"/>
            <person name="Walter F."/>
            <person name="Albersmeier A."/>
            <person name="Kalinowski J."/>
            <person name="Ruckert C."/>
        </authorList>
    </citation>
    <scope>NUCLEOTIDE SEQUENCE</scope>
    <source>
        <strain evidence="10">CGMCC 1.12997</strain>
    </source>
</reference>
<evidence type="ECO:0000256" key="7">
    <source>
        <dbReference type="PROSITE-ProRule" id="PRU00339"/>
    </source>
</evidence>
<evidence type="ECO:0000256" key="5">
    <source>
        <dbReference type="ARBA" id="ARBA00022777"/>
    </source>
</evidence>
<accession>A0A917HAH9</accession>
<evidence type="ECO:0000313" key="10">
    <source>
        <dbReference type="EMBL" id="GGG73010.1"/>
    </source>
</evidence>
<evidence type="ECO:0000256" key="2">
    <source>
        <dbReference type="ARBA" id="ARBA00012513"/>
    </source>
</evidence>
<dbReference type="PANTHER" id="PTHR43671:SF13">
    <property type="entry name" value="SERINE_THREONINE-PROTEIN KINASE NEK2"/>
    <property type="match status" value="1"/>
</dbReference>
<keyword evidence="11" id="KW-1185">Reference proteome</keyword>
<dbReference type="NCBIfam" id="NF047558">
    <property type="entry name" value="TPR_END_plus"/>
    <property type="match status" value="1"/>
</dbReference>
<dbReference type="GO" id="GO:0005524">
    <property type="term" value="F:ATP binding"/>
    <property type="evidence" value="ECO:0007669"/>
    <property type="project" value="UniProtKB-UniRule"/>
</dbReference>
<feature type="domain" description="Protein kinase" evidence="9">
    <location>
        <begin position="9"/>
        <end position="292"/>
    </location>
</feature>
<gene>
    <name evidence="10" type="ORF">GCM10011585_14340</name>
</gene>
<dbReference type="CDD" id="cd14014">
    <property type="entry name" value="STKc_PknB_like"/>
    <property type="match status" value="1"/>
</dbReference>
<dbReference type="InterPro" id="IPR011009">
    <property type="entry name" value="Kinase-like_dom_sf"/>
</dbReference>
<dbReference type="Pfam" id="PF00069">
    <property type="entry name" value="Pkinase"/>
    <property type="match status" value="1"/>
</dbReference>
<sequence length="832" mass="92549">MKRRVIEQYEFVRKIGAGGSGVVYLANDTLLQRPVVLKLLKRGNLTVQQMRTTQLREARLASAIDHPNVCAIYEVGEAREESGGEEEAYIVMQYIPGKSLDKVIGEGPASLQLTLSAGIQISDGLSAAHNLGIFHRDLKPANVMLTDGGLIKILDFGLARRLTPDKAEFDPAGPDSKRNPPNMGATYTARGGTIAYMAPEQFVTGQSSVQSDIFALGLILYELATGRHPFHRPDAPDFQSIRAIQYAEPPSIRTIAPHLPVELESVIFRCLEKQPSARFASSADVREALKTIMMAMQLDSVLLHGESVSLLPSQGGKNHNQKETPEEEKRTTGLLSMLAERFRESTPAEVSTQNTIVVLPFINYGPADVAPLYGYALADAIAARLARMPSLVVRPSSSLMNVSTQQLDPLSVGKKLLVHFVLAGNFLRSDKGFDLNWQLLDVPSQSVRAGGSINVGSFDLVSVQSEICNEVFSTLQGFGDLQQQPESHRATSLSEDVSEEYLQARAVLSSFMTRTGSRDDLDRARTLFESVVNQNEKYAPGWSGLGITHLQYARNGLGGQMHVLEARRAFDKALSLDSGSVEANLYRVYMLLSRGEKESARHGIEHLLQTAGNDWNVRLVAGMTLRIDGMYEEALDQFNASLRMNPSNAAMVYNHRARVYQYQNQMELAADEIQKGLTLEPKQPLLRISLGYQQMRTGDLPRAIETLENVIRDEKSLRIVFPTIALCYVQLGDREKAASFIIDETLAAAEADSEMAYRLATYFAVEGDESEALHWLRRAIYLGNENYPWFSINPAWRKLSGHADFERILEDLKKSYRRNQKNWKRLLAQVRD</sequence>